<dbReference type="AlphaFoldDB" id="A0A6B8RGH7"/>
<organism evidence="2 3">
    <name type="scientific">Paenibacillus psychroresistens</name>
    <dbReference type="NCBI Taxonomy" id="1778678"/>
    <lineage>
        <taxon>Bacteria</taxon>
        <taxon>Bacillati</taxon>
        <taxon>Bacillota</taxon>
        <taxon>Bacilli</taxon>
        <taxon>Bacillales</taxon>
        <taxon>Paenibacillaceae</taxon>
        <taxon>Paenibacillus</taxon>
    </lineage>
</organism>
<feature type="active site" description="Proton donor" evidence="1">
    <location>
        <position position="277"/>
    </location>
</feature>
<dbReference type="OrthoDB" id="9797992at2"/>
<dbReference type="RefSeq" id="WP_155700307.1">
    <property type="nucleotide sequence ID" value="NZ_CP034235.1"/>
</dbReference>
<sequence>MVDYTGLAEAMKAGNISTLSNGDVKIYKSSFSVNEKTQLVMIKEANIKYLIATGEGALYDALEGSIEGNVKKCPTSHANRLVLNQYFDYTVPRAFGTEIATIGLGDRLGIASPGHIQTVRGHDIRPILAQQSIRELALTGRDYKQVIDASAFAVFQEGYKDGYGADGDHLKVEADIRMALDLGFTMLTLDCSEKIDTTIEVATDAVLAEKYVLLPEAVRTHYENRYLDQSFQAAGTTISFDRPTLIKNVLIYSQAIDYMKHIYRSYIEHASREIDFEISIDETSTPTAPESHFFVAHELYEDGIKIYSMAPRFCGEFQKGIDYIGDIAQFESELAIHAGLADDFGYKLSIHSGSDKFSVFSLIGKYTKGRFHIKTAGTNWLEAVRTVAKVNPSLYRSMHSYALAHFEEAKAYYHVTTDISKIVPLASVADSDLADTYMNEDNARQLIHITYGILLQAKDEQGKFLFRDVFYLTLSEQEEAFEQSLVSHIGKHLALLGK</sequence>
<feature type="active site" description="Proton acceptor" evidence="1">
    <location>
        <position position="168"/>
    </location>
</feature>
<gene>
    <name evidence="1" type="primary">uxaE</name>
    <name evidence="2" type="ORF">EHS13_10505</name>
</gene>
<evidence type="ECO:0000256" key="1">
    <source>
        <dbReference type="HAMAP-Rule" id="MF_02243"/>
    </source>
</evidence>
<comment type="function">
    <text evidence="1">Catalyzes the epimerization of D-tagaturonate (D-TagA) to D-fructuronate (D-FruA).</text>
</comment>
<comment type="cofactor">
    <cofactor evidence="1">
        <name>a divalent metal cation</name>
        <dbReference type="ChEBI" id="CHEBI:60240"/>
    </cofactor>
</comment>
<name>A0A6B8RGH7_9BACL</name>
<accession>A0A6B8RGH7</accession>
<dbReference type="InterPro" id="IPR032586">
    <property type="entry name" value="UxaE"/>
</dbReference>
<dbReference type="Pfam" id="PF16257">
    <property type="entry name" value="UxaE"/>
    <property type="match status" value="1"/>
</dbReference>
<evidence type="ECO:0000313" key="2">
    <source>
        <dbReference type="EMBL" id="QGQ95290.1"/>
    </source>
</evidence>
<comment type="catalytic activity">
    <reaction evidence="1">
        <text>keto-D-tagaturonate = keto-D-fructuronate</text>
        <dbReference type="Rhea" id="RHEA:51656"/>
        <dbReference type="ChEBI" id="CHEBI:17886"/>
        <dbReference type="ChEBI" id="CHEBI:59881"/>
        <dbReference type="EC" id="5.1.2.7"/>
    </reaction>
</comment>
<dbReference type="EMBL" id="CP034235">
    <property type="protein sequence ID" value="QGQ95290.1"/>
    <property type="molecule type" value="Genomic_DNA"/>
</dbReference>
<keyword evidence="1" id="KW-0479">Metal-binding</keyword>
<comment type="similarity">
    <text evidence="1">Belongs to the UxaE family.</text>
</comment>
<proteinExistence type="inferred from homology"/>
<reference evidence="3" key="1">
    <citation type="submission" date="2018-11" db="EMBL/GenBank/DDBJ databases">
        <title>Complete genome sequence of Paenibacillus sp. ML311-T8.</title>
        <authorList>
            <person name="Nam Y.-D."/>
            <person name="Kang J."/>
            <person name="Chung W.-H."/>
            <person name="Park Y.S."/>
        </authorList>
    </citation>
    <scope>NUCLEOTIDE SEQUENCE [LARGE SCALE GENOMIC DNA]</scope>
    <source>
        <strain evidence="3">ML311-T8</strain>
    </source>
</reference>
<dbReference type="EC" id="5.1.2.7" evidence="1"/>
<dbReference type="GO" id="GO:0046872">
    <property type="term" value="F:metal ion binding"/>
    <property type="evidence" value="ECO:0007669"/>
    <property type="project" value="UniProtKB-UniRule"/>
</dbReference>
<feature type="binding site" evidence="1">
    <location>
        <position position="351"/>
    </location>
    <ligand>
        <name>a divalent metal cation</name>
        <dbReference type="ChEBI" id="CHEBI:60240"/>
    </ligand>
</feature>
<dbReference type="KEGG" id="ppsc:EHS13_10505"/>
<dbReference type="Proteomes" id="UP000426246">
    <property type="component" value="Chromosome"/>
</dbReference>
<keyword evidence="3" id="KW-1185">Reference proteome</keyword>
<dbReference type="GO" id="GO:0016856">
    <property type="term" value="F:racemase and epimerase activity, acting on hydroxy acids and derivatives"/>
    <property type="evidence" value="ECO:0007669"/>
    <property type="project" value="UniProtKB-UniRule"/>
</dbReference>
<evidence type="ECO:0000313" key="3">
    <source>
        <dbReference type="Proteomes" id="UP000426246"/>
    </source>
</evidence>
<protein>
    <recommendedName>
        <fullName evidence="1">Tagaturonate/fructuronate epimerase</fullName>
        <shortName evidence="1">D-TagA/D-FruA epimerase</shortName>
        <ecNumber evidence="1">5.1.2.7</ecNumber>
    </recommendedName>
</protein>
<feature type="binding site" evidence="1">
    <location>
        <position position="169"/>
    </location>
    <ligand>
        <name>a divalent metal cation</name>
        <dbReference type="ChEBI" id="CHEBI:60240"/>
    </ligand>
</feature>
<feature type="binding site" evidence="1">
    <location>
        <position position="319"/>
    </location>
    <ligand>
        <name>a divalent metal cation</name>
        <dbReference type="ChEBI" id="CHEBI:60240"/>
    </ligand>
</feature>
<dbReference type="HAMAP" id="MF_02243">
    <property type="entry name" value="UxaE"/>
    <property type="match status" value="1"/>
</dbReference>
<keyword evidence="1" id="KW-0413">Isomerase</keyword>